<proteinExistence type="predicted"/>
<organism evidence="2 3">
    <name type="scientific">Eumeta variegata</name>
    <name type="common">Bagworm moth</name>
    <name type="synonym">Eumeta japonica</name>
    <dbReference type="NCBI Taxonomy" id="151549"/>
    <lineage>
        <taxon>Eukaryota</taxon>
        <taxon>Metazoa</taxon>
        <taxon>Ecdysozoa</taxon>
        <taxon>Arthropoda</taxon>
        <taxon>Hexapoda</taxon>
        <taxon>Insecta</taxon>
        <taxon>Pterygota</taxon>
        <taxon>Neoptera</taxon>
        <taxon>Endopterygota</taxon>
        <taxon>Lepidoptera</taxon>
        <taxon>Glossata</taxon>
        <taxon>Ditrysia</taxon>
        <taxon>Tineoidea</taxon>
        <taxon>Psychidae</taxon>
        <taxon>Oiketicinae</taxon>
        <taxon>Eumeta</taxon>
    </lineage>
</organism>
<comment type="caution">
    <text evidence="2">The sequence shown here is derived from an EMBL/GenBank/DDBJ whole genome shotgun (WGS) entry which is preliminary data.</text>
</comment>
<sequence>MASATTNFNYGYALFVQDLLPGWATQRRHALRARTGPCDATENGMTSERSSSRNPIESFQRSVCPNTEKTHIATEIFYYKTISLPGSVRDFSPEPELILTLS</sequence>
<accession>A0A4C1W0U6</accession>
<dbReference type="Proteomes" id="UP000299102">
    <property type="component" value="Unassembled WGS sequence"/>
</dbReference>
<keyword evidence="3" id="KW-1185">Reference proteome</keyword>
<feature type="compositionally biased region" description="Polar residues" evidence="1">
    <location>
        <begin position="43"/>
        <end position="63"/>
    </location>
</feature>
<dbReference type="AlphaFoldDB" id="A0A4C1W0U6"/>
<protein>
    <submittedName>
        <fullName evidence="2">Uncharacterized protein</fullName>
    </submittedName>
</protein>
<evidence type="ECO:0000313" key="2">
    <source>
        <dbReference type="EMBL" id="GBP43707.1"/>
    </source>
</evidence>
<name>A0A4C1W0U6_EUMVA</name>
<dbReference type="EMBL" id="BGZK01000441">
    <property type="protein sequence ID" value="GBP43707.1"/>
    <property type="molecule type" value="Genomic_DNA"/>
</dbReference>
<evidence type="ECO:0000313" key="3">
    <source>
        <dbReference type="Proteomes" id="UP000299102"/>
    </source>
</evidence>
<evidence type="ECO:0000256" key="1">
    <source>
        <dbReference type="SAM" id="MobiDB-lite"/>
    </source>
</evidence>
<reference evidence="2 3" key="1">
    <citation type="journal article" date="2019" name="Commun. Biol.">
        <title>The bagworm genome reveals a unique fibroin gene that provides high tensile strength.</title>
        <authorList>
            <person name="Kono N."/>
            <person name="Nakamura H."/>
            <person name="Ohtoshi R."/>
            <person name="Tomita M."/>
            <person name="Numata K."/>
            <person name="Arakawa K."/>
        </authorList>
    </citation>
    <scope>NUCLEOTIDE SEQUENCE [LARGE SCALE GENOMIC DNA]</scope>
</reference>
<gene>
    <name evidence="2" type="ORF">EVAR_29688_1</name>
</gene>
<feature type="region of interest" description="Disordered" evidence="1">
    <location>
        <begin position="33"/>
        <end position="63"/>
    </location>
</feature>